<dbReference type="Pfam" id="PF07070">
    <property type="entry name" value="Spo0M"/>
    <property type="match status" value="1"/>
</dbReference>
<sequence>MSLFNKVLASVGIGAAKVDTKLHSETVFPGGEVTGVVEVKGGKIEQKIAEIYINVSTAFEKESDDKKYYVNSQIERIRLSESFLLKSDEEKEIPFSFVLPLDTTVSIGKSKIWISTELDIKNAVDPDDKDVIRVIPNPLMKSAIDAVIDLGFKIREVDCVEVPHGLRRRLPFVQEFEFIPVSGSFRGHLDELEMVFYPNTKNEIDLMIQVDRRARGIRGLFSEALSMDESTILVKIADSDILDIREKIKLTISKYA</sequence>
<dbReference type="RefSeq" id="WP_307480668.1">
    <property type="nucleotide sequence ID" value="NZ_JAUSUB010000060.1"/>
</dbReference>
<dbReference type="PANTHER" id="PTHR40053:SF1">
    <property type="entry name" value="SPORULATION-CONTROL PROTEIN SPO0M"/>
    <property type="match status" value="1"/>
</dbReference>
<dbReference type="EMBL" id="JAUSUB010000060">
    <property type="protein sequence ID" value="MDQ0273924.1"/>
    <property type="molecule type" value="Genomic_DNA"/>
</dbReference>
<proteinExistence type="predicted"/>
<organism evidence="1 2">
    <name type="scientific">Cytobacillus purgationiresistens</name>
    <dbReference type="NCBI Taxonomy" id="863449"/>
    <lineage>
        <taxon>Bacteria</taxon>
        <taxon>Bacillati</taxon>
        <taxon>Bacillota</taxon>
        <taxon>Bacilli</taxon>
        <taxon>Bacillales</taxon>
        <taxon>Bacillaceae</taxon>
        <taxon>Cytobacillus</taxon>
    </lineage>
</organism>
<comment type="caution">
    <text evidence="1">The sequence shown here is derived from an EMBL/GenBank/DDBJ whole genome shotgun (WGS) entry which is preliminary data.</text>
</comment>
<accession>A0ABU0ARN8</accession>
<dbReference type="PANTHER" id="PTHR40053">
    <property type="entry name" value="SPORULATION-CONTROL PROTEIN SPO0M"/>
    <property type="match status" value="1"/>
</dbReference>
<gene>
    <name evidence="1" type="ORF">J2S17_005885</name>
</gene>
<evidence type="ECO:0000313" key="2">
    <source>
        <dbReference type="Proteomes" id="UP001238088"/>
    </source>
</evidence>
<protein>
    <submittedName>
        <fullName evidence="1">Sporulation-control protein</fullName>
    </submittedName>
</protein>
<dbReference type="InterPro" id="IPR009776">
    <property type="entry name" value="Spore_0_M"/>
</dbReference>
<name>A0ABU0ARN8_9BACI</name>
<keyword evidence="2" id="KW-1185">Reference proteome</keyword>
<dbReference type="Proteomes" id="UP001238088">
    <property type="component" value="Unassembled WGS sequence"/>
</dbReference>
<reference evidence="1 2" key="1">
    <citation type="submission" date="2023-07" db="EMBL/GenBank/DDBJ databases">
        <title>Genomic Encyclopedia of Type Strains, Phase IV (KMG-IV): sequencing the most valuable type-strain genomes for metagenomic binning, comparative biology and taxonomic classification.</title>
        <authorList>
            <person name="Goeker M."/>
        </authorList>
    </citation>
    <scope>NUCLEOTIDE SEQUENCE [LARGE SCALE GENOMIC DNA]</scope>
    <source>
        <strain evidence="1 2">DSM 23494</strain>
    </source>
</reference>
<evidence type="ECO:0000313" key="1">
    <source>
        <dbReference type="EMBL" id="MDQ0273924.1"/>
    </source>
</evidence>